<name>A0A5M8FFP8_PSEVE</name>
<reference evidence="1 2" key="1">
    <citation type="submission" date="2019-09" db="EMBL/GenBank/DDBJ databases">
        <title>Genomic sequencing of 4 copper resistant soil isolates.</title>
        <authorList>
            <person name="Havryliuk O."/>
        </authorList>
    </citation>
    <scope>NUCLEOTIDE SEQUENCE [LARGE SCALE GENOMIC DNA]</scope>
    <source>
        <strain evidence="1 2">UKR4</strain>
    </source>
</reference>
<dbReference type="AlphaFoldDB" id="A0A5M8FFP8"/>
<protein>
    <submittedName>
        <fullName evidence="1">Uncharacterized protein</fullName>
    </submittedName>
</protein>
<evidence type="ECO:0000313" key="2">
    <source>
        <dbReference type="Proteomes" id="UP000323909"/>
    </source>
</evidence>
<comment type="caution">
    <text evidence="1">The sequence shown here is derived from an EMBL/GenBank/DDBJ whole genome shotgun (WGS) entry which is preliminary data.</text>
</comment>
<sequence>MTRARLDMAQEGQLWEMALEHLGSDGLLQAVIEMWSRAGCPSRPVVEHLSHDKVSQEVLNILKIAQERVGAFVPGRIRAAGTVTLYARHASSLVDGLITLLPKAQLSRALRGSCIEIELGI</sequence>
<dbReference type="EMBL" id="VWXT01000121">
    <property type="protein sequence ID" value="KAA6181871.1"/>
    <property type="molecule type" value="Genomic_DNA"/>
</dbReference>
<accession>A0A5M8FFP8</accession>
<proteinExistence type="predicted"/>
<organism evidence="1 2">
    <name type="scientific">Pseudomonas veronii</name>
    <dbReference type="NCBI Taxonomy" id="76761"/>
    <lineage>
        <taxon>Bacteria</taxon>
        <taxon>Pseudomonadati</taxon>
        <taxon>Pseudomonadota</taxon>
        <taxon>Gammaproteobacteria</taxon>
        <taxon>Pseudomonadales</taxon>
        <taxon>Pseudomonadaceae</taxon>
        <taxon>Pseudomonas</taxon>
    </lineage>
</organism>
<gene>
    <name evidence="1" type="ORF">F3K53_09445</name>
</gene>
<evidence type="ECO:0000313" key="1">
    <source>
        <dbReference type="EMBL" id="KAA6181871.1"/>
    </source>
</evidence>
<dbReference type="Proteomes" id="UP000323909">
    <property type="component" value="Unassembled WGS sequence"/>
</dbReference>